<evidence type="ECO:0000259" key="1">
    <source>
        <dbReference type="Pfam" id="PF24626"/>
    </source>
</evidence>
<dbReference type="PANTHER" id="PTHR46148:SF59">
    <property type="entry name" value="NUCLEOTIDYLTRANSFERASE, RIBONUCLEASE H"/>
    <property type="match status" value="1"/>
</dbReference>
<feature type="non-terminal residue" evidence="2">
    <location>
        <position position="1"/>
    </location>
</feature>
<evidence type="ECO:0000313" key="2">
    <source>
        <dbReference type="EMBL" id="GEU41565.1"/>
    </source>
</evidence>
<sequence length="502" mass="57590">VVPSNNYPIEMNCDNTAAISMAKEPGIMKGAGHFQRKFHYVRECVEIGEIEMVKVHTDDNLADPFTKALAGPKLTRHARSMGLRPASNFIVLAMLDFKPIEMIRNLKLEAEYIAAAKAAKESVWIRKCLEPKGTEQATTSSSLGFDDWSEPSRANLNALVEARKEENYGTEDLYGMIKNLEPCTDGTLCLRNKSWIPCFGDLRTLIMHESYKSNKCLTCARVTTECQKPSGVLVQPVILTDGQSERTIQTLEGMLRAYVIDFEKGWDRYLPLIELSYNNNFHTSIKAASFKALYTRKCRSPVCWAEDGDAQLTGPEIIHETTEKIIQLKKHIQAARDRQKSYADRRRKPLEFEVGDKVMLKVSPWKGVIRFDKRGKLNPRYIRPFKIHAKVGMVSYRLELPERLSRVHITFHVSNLKKCFSDEPLAIPLDEIQIDDKLNFIEEPVKIIDREVKRLKQSRIPIVKVCWNSRRGPKFNWEHEDQMKKKYPHLFANPASTFKVTS</sequence>
<dbReference type="GO" id="GO:0003964">
    <property type="term" value="F:RNA-directed DNA polymerase activity"/>
    <property type="evidence" value="ECO:0007669"/>
    <property type="project" value="UniProtKB-KW"/>
</dbReference>
<dbReference type="CDD" id="cd09272">
    <property type="entry name" value="RNase_HI_RT_Ty1"/>
    <property type="match status" value="1"/>
</dbReference>
<reference evidence="2" key="1">
    <citation type="journal article" date="2019" name="Sci. Rep.">
        <title>Draft genome of Tanacetum cinerariifolium, the natural source of mosquito coil.</title>
        <authorList>
            <person name="Yamashiro T."/>
            <person name="Shiraishi A."/>
            <person name="Satake H."/>
            <person name="Nakayama K."/>
        </authorList>
    </citation>
    <scope>NUCLEOTIDE SEQUENCE</scope>
</reference>
<gene>
    <name evidence="2" type="ORF">Tci_013543</name>
</gene>
<comment type="caution">
    <text evidence="2">The sequence shown here is derived from an EMBL/GenBank/DDBJ whole genome shotgun (WGS) entry which is preliminary data.</text>
</comment>
<keyword evidence="2" id="KW-0808">Transferase</keyword>
<protein>
    <submittedName>
        <fullName evidence="2">Putative reverse transcriptase domain-containing protein</fullName>
    </submittedName>
</protein>
<dbReference type="EMBL" id="BKCJ010001455">
    <property type="protein sequence ID" value="GEU41565.1"/>
    <property type="molecule type" value="Genomic_DNA"/>
</dbReference>
<keyword evidence="2" id="KW-0695">RNA-directed DNA polymerase</keyword>
<dbReference type="InterPro" id="IPR056924">
    <property type="entry name" value="SH3_Tf2-1"/>
</dbReference>
<accession>A0A6L2K0J6</accession>
<organism evidence="2">
    <name type="scientific">Tanacetum cinerariifolium</name>
    <name type="common">Dalmatian daisy</name>
    <name type="synonym">Chrysanthemum cinerariifolium</name>
    <dbReference type="NCBI Taxonomy" id="118510"/>
    <lineage>
        <taxon>Eukaryota</taxon>
        <taxon>Viridiplantae</taxon>
        <taxon>Streptophyta</taxon>
        <taxon>Embryophyta</taxon>
        <taxon>Tracheophyta</taxon>
        <taxon>Spermatophyta</taxon>
        <taxon>Magnoliopsida</taxon>
        <taxon>eudicotyledons</taxon>
        <taxon>Gunneridae</taxon>
        <taxon>Pentapetalae</taxon>
        <taxon>asterids</taxon>
        <taxon>campanulids</taxon>
        <taxon>Asterales</taxon>
        <taxon>Asteraceae</taxon>
        <taxon>Asteroideae</taxon>
        <taxon>Anthemideae</taxon>
        <taxon>Anthemidinae</taxon>
        <taxon>Tanacetum</taxon>
    </lineage>
</organism>
<dbReference type="InterPro" id="IPR036397">
    <property type="entry name" value="RNaseH_sf"/>
</dbReference>
<dbReference type="Gene3D" id="3.30.420.10">
    <property type="entry name" value="Ribonuclease H-like superfamily/Ribonuclease H"/>
    <property type="match status" value="1"/>
</dbReference>
<proteinExistence type="predicted"/>
<name>A0A6L2K0J6_TANCI</name>
<dbReference type="AlphaFoldDB" id="A0A6L2K0J6"/>
<dbReference type="PANTHER" id="PTHR46148">
    <property type="entry name" value="CHROMO DOMAIN-CONTAINING PROTEIN"/>
    <property type="match status" value="1"/>
</dbReference>
<dbReference type="InterPro" id="IPR012337">
    <property type="entry name" value="RNaseH-like_sf"/>
</dbReference>
<keyword evidence="2" id="KW-0548">Nucleotidyltransferase</keyword>
<dbReference type="SUPFAM" id="SSF53098">
    <property type="entry name" value="Ribonuclease H-like"/>
    <property type="match status" value="1"/>
</dbReference>
<feature type="domain" description="Tf2-1-like SH3-like" evidence="1">
    <location>
        <begin position="355"/>
        <end position="419"/>
    </location>
</feature>
<dbReference type="Pfam" id="PF24626">
    <property type="entry name" value="SH3_Tf2-1"/>
    <property type="match status" value="1"/>
</dbReference>
<dbReference type="GO" id="GO:0003676">
    <property type="term" value="F:nucleic acid binding"/>
    <property type="evidence" value="ECO:0007669"/>
    <property type="project" value="InterPro"/>
</dbReference>